<dbReference type="OrthoDB" id="9972196at2759"/>
<dbReference type="InterPro" id="IPR050282">
    <property type="entry name" value="Cycloisomerase_2"/>
</dbReference>
<dbReference type="Pfam" id="PF10282">
    <property type="entry name" value="Lactonase"/>
    <property type="match status" value="1"/>
</dbReference>
<dbReference type="InterPro" id="IPR015943">
    <property type="entry name" value="WD40/YVTN_repeat-like_dom_sf"/>
</dbReference>
<dbReference type="AlphaFoldDB" id="A0A7R7XJF0"/>
<dbReference type="PANTHER" id="PTHR30344:SF1">
    <property type="entry name" value="6-PHOSPHOGLUCONOLACTONASE"/>
    <property type="match status" value="1"/>
</dbReference>
<evidence type="ECO:0008006" key="4">
    <source>
        <dbReference type="Google" id="ProtNLM"/>
    </source>
</evidence>
<organism evidence="2 3">
    <name type="scientific">Aspergillus puulaauensis</name>
    <dbReference type="NCBI Taxonomy" id="1220207"/>
    <lineage>
        <taxon>Eukaryota</taxon>
        <taxon>Fungi</taxon>
        <taxon>Dikarya</taxon>
        <taxon>Ascomycota</taxon>
        <taxon>Pezizomycotina</taxon>
        <taxon>Eurotiomycetes</taxon>
        <taxon>Eurotiomycetidae</taxon>
        <taxon>Eurotiales</taxon>
        <taxon>Aspergillaceae</taxon>
        <taxon>Aspergillus</taxon>
    </lineage>
</organism>
<dbReference type="Proteomes" id="UP000654913">
    <property type="component" value="Chromosome 3"/>
</dbReference>
<name>A0A7R7XJF0_9EURO</name>
<keyword evidence="3" id="KW-1185">Reference proteome</keyword>
<reference evidence="2" key="2">
    <citation type="submission" date="2021-02" db="EMBL/GenBank/DDBJ databases">
        <title>Aspergillus puulaauensis MK2 genome sequence.</title>
        <authorList>
            <person name="Futagami T."/>
            <person name="Mori K."/>
            <person name="Kadooka C."/>
            <person name="Tanaka T."/>
        </authorList>
    </citation>
    <scope>NUCLEOTIDE SEQUENCE</scope>
    <source>
        <strain evidence="2">MK2</strain>
    </source>
</reference>
<proteinExistence type="inferred from homology"/>
<comment type="similarity">
    <text evidence="1">Belongs to the cycloisomerase 2 family.</text>
</comment>
<dbReference type="InterPro" id="IPR019405">
    <property type="entry name" value="Lactonase_7-beta_prop"/>
</dbReference>
<dbReference type="EMBL" id="AP024445">
    <property type="protein sequence ID" value="BCS22565.1"/>
    <property type="molecule type" value="Genomic_DNA"/>
</dbReference>
<accession>A0A7R7XJF0</accession>
<protein>
    <recommendedName>
        <fullName evidence="4">Lactonase, 7-bladed beta-propeller-domain-containing protein</fullName>
    </recommendedName>
</protein>
<gene>
    <name evidence="2" type="ORF">APUU_30790A</name>
</gene>
<dbReference type="PANTHER" id="PTHR30344">
    <property type="entry name" value="6-PHOSPHOGLUCONOLACTONASE-RELATED"/>
    <property type="match status" value="1"/>
</dbReference>
<sequence>MRIPAVDVTASNGTLKPLQTFTYTLPSPGPAGDRQAAPHIHEARTDPLGQYVFAIDLGADLVRVYAVNHETLLLDERPALNATPGSGPRHGVFTQEPILFPDGVASYVFYLAAEITGTITAYRVTYLPNLGGLQLDELSNGTYSSLEPGTPTPATGGKGITGEIRVSPDGDFLIVSNRRDARFNGTTDQYPPDGTSDSMSIFRIRQDLAGRLDFVQASPAGGSIARTYDLNAAGNLATALLMSPFSKATAASIALAFITWK</sequence>
<reference evidence="2" key="1">
    <citation type="submission" date="2021-01" db="EMBL/GenBank/DDBJ databases">
        <authorList>
            <consortium name="Aspergillus puulaauensis MK2 genome sequencing consortium"/>
            <person name="Kazuki M."/>
            <person name="Futagami T."/>
        </authorList>
    </citation>
    <scope>NUCLEOTIDE SEQUENCE</scope>
    <source>
        <strain evidence="2">MK2</strain>
    </source>
</reference>
<evidence type="ECO:0000313" key="2">
    <source>
        <dbReference type="EMBL" id="BCS22565.1"/>
    </source>
</evidence>
<evidence type="ECO:0000313" key="3">
    <source>
        <dbReference type="Proteomes" id="UP000654913"/>
    </source>
</evidence>
<dbReference type="SUPFAM" id="SSF50974">
    <property type="entry name" value="Nitrous oxide reductase, N-terminal domain"/>
    <property type="match status" value="1"/>
</dbReference>
<dbReference type="Gene3D" id="2.130.10.10">
    <property type="entry name" value="YVTN repeat-like/Quinoprotein amine dehydrogenase"/>
    <property type="match status" value="1"/>
</dbReference>
<evidence type="ECO:0000256" key="1">
    <source>
        <dbReference type="ARBA" id="ARBA00005564"/>
    </source>
</evidence>
<dbReference type="InterPro" id="IPR011045">
    <property type="entry name" value="N2O_reductase_N"/>
</dbReference>
<dbReference type="GO" id="GO:0017057">
    <property type="term" value="F:6-phosphogluconolactonase activity"/>
    <property type="evidence" value="ECO:0007669"/>
    <property type="project" value="TreeGrafter"/>
</dbReference>